<keyword evidence="2" id="KW-1185">Reference proteome</keyword>
<dbReference type="AlphaFoldDB" id="A0A0E0R5P5"/>
<dbReference type="EnsemblPlants" id="ORUFI11G06590.2">
    <property type="protein sequence ID" value="ORUFI11G06590.2"/>
    <property type="gene ID" value="ORUFI11G06590"/>
</dbReference>
<accession>A0A0E0R5P5</accession>
<sequence>MISDQELSAATAPGNIGAITRVLLSIRKGGNQGDSVKASEGDYRFVKRSACQRRPKVVIVAALPQLPVDLRLLRCLFHACMRWRLDGNALEHCWSTPARRRRVHQVVEVLFRLCHHVRPDDLVTLPRRSTLSHPYVDIVKSPNRPRSHGAALVGV</sequence>
<evidence type="ECO:0000313" key="2">
    <source>
        <dbReference type="Proteomes" id="UP000008022"/>
    </source>
</evidence>
<protein>
    <submittedName>
        <fullName evidence="1">Uncharacterized protein</fullName>
    </submittedName>
</protein>
<organism evidence="1 2">
    <name type="scientific">Oryza rufipogon</name>
    <name type="common">Brownbeard rice</name>
    <name type="synonym">Asian wild rice</name>
    <dbReference type="NCBI Taxonomy" id="4529"/>
    <lineage>
        <taxon>Eukaryota</taxon>
        <taxon>Viridiplantae</taxon>
        <taxon>Streptophyta</taxon>
        <taxon>Embryophyta</taxon>
        <taxon>Tracheophyta</taxon>
        <taxon>Spermatophyta</taxon>
        <taxon>Magnoliopsida</taxon>
        <taxon>Liliopsida</taxon>
        <taxon>Poales</taxon>
        <taxon>Poaceae</taxon>
        <taxon>BOP clade</taxon>
        <taxon>Oryzoideae</taxon>
        <taxon>Oryzeae</taxon>
        <taxon>Oryzinae</taxon>
        <taxon>Oryza</taxon>
    </lineage>
</organism>
<evidence type="ECO:0000313" key="1">
    <source>
        <dbReference type="EnsemblPlants" id="ORUFI11G06590.2"/>
    </source>
</evidence>
<reference evidence="2" key="1">
    <citation type="submission" date="2013-06" db="EMBL/GenBank/DDBJ databases">
        <authorList>
            <person name="Zhao Q."/>
        </authorList>
    </citation>
    <scope>NUCLEOTIDE SEQUENCE</scope>
    <source>
        <strain evidence="2">cv. W1943</strain>
    </source>
</reference>
<dbReference type="Gramene" id="ORUFI11G06590.2">
    <property type="protein sequence ID" value="ORUFI11G06590.2"/>
    <property type="gene ID" value="ORUFI11G06590"/>
</dbReference>
<reference evidence="1" key="2">
    <citation type="submission" date="2015-06" db="UniProtKB">
        <authorList>
            <consortium name="EnsemblPlants"/>
        </authorList>
    </citation>
    <scope>IDENTIFICATION</scope>
</reference>
<dbReference type="Proteomes" id="UP000008022">
    <property type="component" value="Unassembled WGS sequence"/>
</dbReference>
<name>A0A0E0R5P5_ORYRU</name>
<dbReference type="HOGENOM" id="CLU_1698375_0_0_1"/>
<proteinExistence type="predicted"/>